<protein>
    <recommendedName>
        <fullName evidence="11">CCA-adding enzyme</fullName>
        <ecNumber evidence="11">2.7.7.72</ecNumber>
    </recommendedName>
    <alternativeName>
        <fullName evidence="11">CCA tRNA nucleotidyltransferase</fullName>
    </alternativeName>
    <alternativeName>
        <fullName evidence="11">tRNA CCA-pyrophosphorylase</fullName>
    </alternativeName>
    <alternativeName>
        <fullName evidence="11">tRNA adenylyl-/cytidylyl- transferase</fullName>
    </alternativeName>
    <alternativeName>
        <fullName evidence="11">tRNA nucleotidyltransferase</fullName>
    </alternativeName>
    <alternativeName>
        <fullName evidence="11">tRNA-NT</fullName>
    </alternativeName>
</protein>
<feature type="binding site" evidence="11">
    <location>
        <position position="36"/>
    </location>
    <ligand>
        <name>ATP</name>
        <dbReference type="ChEBI" id="CHEBI:30616"/>
    </ligand>
</feature>
<evidence type="ECO:0000256" key="2">
    <source>
        <dbReference type="ARBA" id="ARBA00022679"/>
    </source>
</evidence>
<dbReference type="GO" id="GO:0005524">
    <property type="term" value="F:ATP binding"/>
    <property type="evidence" value="ECO:0007669"/>
    <property type="project" value="UniProtKB-UniRule"/>
</dbReference>
<dbReference type="Pfam" id="PF01743">
    <property type="entry name" value="PolyA_pol"/>
    <property type="match status" value="1"/>
</dbReference>
<dbReference type="AlphaFoldDB" id="A0A109DQL8"/>
<dbReference type="Gene3D" id="3.30.460.10">
    <property type="entry name" value="Beta Polymerase, domain 2"/>
    <property type="match status" value="1"/>
</dbReference>
<keyword evidence="3 11" id="KW-0819">tRNA processing</keyword>
<dbReference type="GO" id="GO:0000049">
    <property type="term" value="F:tRNA binding"/>
    <property type="evidence" value="ECO:0007669"/>
    <property type="project" value="UniProtKB-UniRule"/>
</dbReference>
<dbReference type="InterPro" id="IPR002646">
    <property type="entry name" value="PolA_pol_head_dom"/>
</dbReference>
<name>A0A109DQL8_9LACO</name>
<dbReference type="HAMAP" id="MF_01263">
    <property type="entry name" value="CCA_bact_type3"/>
    <property type="match status" value="1"/>
</dbReference>
<reference evidence="23 32" key="5">
    <citation type="submission" date="2019-12" db="EMBL/GenBank/DDBJ databases">
        <title>Complete Genome Sequences of Lactobacillus strains, C25 and P38, Isolated from Chicken Cecum.</title>
        <authorList>
            <person name="Hassan H.M."/>
            <person name="Mendoza M."/>
            <person name="Rezvani M."/>
            <person name="Koci M.D."/>
            <person name="Dickey A.N."/>
            <person name="Scholl E.H."/>
        </authorList>
    </citation>
    <scope>NUCLEOTIDE SEQUENCE [LARGE SCALE GENOMIC DNA]</scope>
    <source>
        <strain evidence="23 32">C25</strain>
    </source>
</reference>
<dbReference type="CDD" id="cd05398">
    <property type="entry name" value="NT_ClassII-CCAase"/>
    <property type="match status" value="1"/>
</dbReference>
<feature type="binding site" evidence="11">
    <location>
        <position position="169"/>
    </location>
    <ligand>
        <name>ATP</name>
        <dbReference type="ChEBI" id="CHEBI:30616"/>
    </ligand>
</feature>
<evidence type="ECO:0000313" key="21">
    <source>
        <dbReference type="EMBL" id="MYN54653.1"/>
    </source>
</evidence>
<evidence type="ECO:0000256" key="8">
    <source>
        <dbReference type="ARBA" id="ARBA00022840"/>
    </source>
</evidence>
<evidence type="ECO:0000313" key="26">
    <source>
        <dbReference type="EMBL" id="TDN31480.1"/>
    </source>
</evidence>
<keyword evidence="10 11" id="KW-0694">RNA-binding</keyword>
<feature type="binding site" evidence="11">
    <location>
        <position position="117"/>
    </location>
    <ligand>
        <name>ATP</name>
        <dbReference type="ChEBI" id="CHEBI:30616"/>
    </ligand>
</feature>
<feature type="domain" description="tRNA nucleotidyltransferase/poly(A) polymerase RNA and SrmB- binding" evidence="13">
    <location>
        <begin position="176"/>
        <end position="228"/>
    </location>
</feature>
<dbReference type="Proteomes" id="UP000295195">
    <property type="component" value="Unassembled WGS sequence"/>
</dbReference>
<comment type="miscellaneous">
    <text evidence="11">A single active site specifically recognizes both ATP and CTP and is responsible for their addition.</text>
</comment>
<organism evidence="16 27">
    <name type="scientific">Lactobacillus crispatus</name>
    <dbReference type="NCBI Taxonomy" id="47770"/>
    <lineage>
        <taxon>Bacteria</taxon>
        <taxon>Bacillati</taxon>
        <taxon>Bacillota</taxon>
        <taxon>Bacilli</taxon>
        <taxon>Lactobacillales</taxon>
        <taxon>Lactobacillaceae</taxon>
        <taxon>Lactobacillus</taxon>
    </lineage>
</organism>
<reference evidence="15" key="9">
    <citation type="journal article" date="2021" name="PeerJ">
        <title>Extensive microbial diversity within the chicken gut microbiome revealed by metagenomics and culture.</title>
        <authorList>
            <person name="Gilroy R."/>
            <person name="Ravi A."/>
            <person name="Getino M."/>
            <person name="Pursley I."/>
            <person name="Horton D.L."/>
            <person name="Alikhan N.F."/>
            <person name="Baker D."/>
            <person name="Gharbi K."/>
            <person name="Hall N."/>
            <person name="Watson M."/>
            <person name="Adriaenssens E.M."/>
            <person name="Foster-Nyarko E."/>
            <person name="Jarju S."/>
            <person name="Secka A."/>
            <person name="Antonio M."/>
            <person name="Oren A."/>
            <person name="Chaudhuri R.R."/>
            <person name="La Ragione R."/>
            <person name="Hildebrand F."/>
            <person name="Pallen M.J."/>
        </authorList>
    </citation>
    <scope>NUCLEOTIDE SEQUENCE</scope>
    <source>
        <strain evidence="15">CHK194-22301</strain>
    </source>
</reference>
<dbReference type="Pfam" id="PF13735">
    <property type="entry name" value="tRNA_NucTran2_2"/>
    <property type="match status" value="1"/>
</dbReference>
<feature type="binding site" evidence="11">
    <location>
        <position position="33"/>
    </location>
    <ligand>
        <name>ATP</name>
        <dbReference type="ChEBI" id="CHEBI:30616"/>
    </ligand>
</feature>
<evidence type="ECO:0000259" key="14">
    <source>
        <dbReference type="Pfam" id="PF13735"/>
    </source>
</evidence>
<dbReference type="EMBL" id="LJGP01000003">
    <property type="protein sequence ID" value="KWU04883.1"/>
    <property type="molecule type" value="Genomic_DNA"/>
</dbReference>
<evidence type="ECO:0000313" key="25">
    <source>
        <dbReference type="EMBL" id="RXF57442.1"/>
    </source>
</evidence>
<evidence type="ECO:0000313" key="33">
    <source>
        <dbReference type="Proteomes" id="UP000510660"/>
    </source>
</evidence>
<dbReference type="Gene3D" id="1.10.110.30">
    <property type="match status" value="1"/>
</dbReference>
<dbReference type="Proteomes" id="UP000289808">
    <property type="component" value="Unassembled WGS sequence"/>
</dbReference>
<feature type="binding site" evidence="11">
    <location>
        <position position="46"/>
    </location>
    <ligand>
        <name>Mg(2+)</name>
        <dbReference type="ChEBI" id="CHEBI:18420"/>
    </ligand>
</feature>
<feature type="binding site" evidence="11">
    <location>
        <position position="117"/>
    </location>
    <ligand>
        <name>CTP</name>
        <dbReference type="ChEBI" id="CHEBI:37563"/>
    </ligand>
</feature>
<feature type="binding site" evidence="11">
    <location>
        <position position="163"/>
    </location>
    <ligand>
        <name>ATP</name>
        <dbReference type="ChEBI" id="CHEBI:30616"/>
    </ligand>
</feature>
<evidence type="ECO:0000313" key="34">
    <source>
        <dbReference type="Proteomes" id="UP001434419"/>
    </source>
</evidence>
<dbReference type="GO" id="GO:0042245">
    <property type="term" value="P:RNA repair"/>
    <property type="evidence" value="ECO:0007669"/>
    <property type="project" value="UniProtKB-KW"/>
</dbReference>
<dbReference type="Proteomes" id="UP000460132">
    <property type="component" value="Unassembled WGS sequence"/>
</dbReference>
<sequence>MIKIDNLPEIFTKAMPVLQILENAGFEAYFVGGSVRDVLLHRHVHDVDITTSAYPEEVKELFDKSIDTGIKHGTVTVLYGGESYEITTFRTESGYQDFRRPDHVTFVQNLDEDLKRRDFTINALAMDTRGQIVDLFNGLDDLKNHVIRAVGDPEKRFHEDALRMMRAVRFMSQLEFKLESKTQQAIKDNHKLLKKISVERIREEFVKLGLGPHARQAFQVFLDTNLSEDVPDFGGKKDQLAIFPQLKFSPTMENSLWSLIILLLKLPNEQIHRFMRDWKNSNAMTEQVERIINLFDLLSSHAPSDYELFLAGEETLINTIDVAHIVGQPISSEALVDRYMALPIKKASELAVDGRFLIDRGMRPGAKLGQTLNKIRELVVSGEVENNQEAIESYLTTIE</sequence>
<evidence type="ECO:0000256" key="9">
    <source>
        <dbReference type="ARBA" id="ARBA00022842"/>
    </source>
</evidence>
<dbReference type="InterPro" id="IPR023068">
    <property type="entry name" value="CCA-adding_enz_firmicutes"/>
</dbReference>
<keyword evidence="7 11" id="KW-0692">RNA repair</keyword>
<keyword evidence="8 11" id="KW-0067">ATP-binding</keyword>
<dbReference type="EMBL" id="WWFF01000019">
    <property type="protein sequence ID" value="MYN54653.1"/>
    <property type="molecule type" value="Genomic_DNA"/>
</dbReference>
<reference evidence="19" key="12">
    <citation type="submission" date="2023-08" db="EMBL/GenBank/DDBJ databases">
        <title>Lactobacillus from the Female Urinary Tract.</title>
        <authorList>
            <person name="Stegman N."/>
            <person name="Jackson B."/>
            <person name="Steiling M."/>
            <person name="Sedano C."/>
            <person name="Wolfe A."/>
            <person name="Putonti C."/>
        </authorList>
    </citation>
    <scope>NUCLEOTIDE SEQUENCE</scope>
    <source>
        <strain evidence="19">UMB5661</strain>
    </source>
</reference>
<evidence type="ECO:0000313" key="32">
    <source>
        <dbReference type="Proteomes" id="UP000464915"/>
    </source>
</evidence>
<accession>A0A6P1TWY9</accession>
<evidence type="ECO:0000256" key="6">
    <source>
        <dbReference type="ARBA" id="ARBA00022741"/>
    </source>
</evidence>
<keyword evidence="9 11" id="KW-0460">Magnesium</keyword>
<evidence type="ECO:0000313" key="29">
    <source>
        <dbReference type="Proteomes" id="UP000289808"/>
    </source>
</evidence>
<dbReference type="EMBL" id="JACCPP010000016">
    <property type="protein sequence ID" value="MBI1708022.1"/>
    <property type="molecule type" value="Genomic_DNA"/>
</dbReference>
<dbReference type="InterPro" id="IPR032810">
    <property type="entry name" value="CCA-adding_enz_C"/>
</dbReference>
<comment type="function">
    <text evidence="11">Catalyzes the addition and repair of the essential 3'-terminal CCA sequence in tRNAs without using a nucleic acid template. Adds these three nucleotides in the order of C, C, and A to the tRNA nucleotide-73, using CTP and ATP as substrates and producing inorganic pyrophosphate. tRNA 3'-terminal CCA addition is required both for tRNA processing and repair. Also involved in tRNA surveillance by mediating tandem CCA addition to generate a CCACCA at the 3' terminus of unstable tRNAs. While stable tRNAs receive only 3'-terminal CCA, unstable tRNAs are marked with CCACCA and rapidly degraded.</text>
</comment>
<reference evidence="21 31" key="7">
    <citation type="submission" date="2020-01" db="EMBL/GenBank/DDBJ databases">
        <title>Vaginal microbiome of pregnant Indian women: Insights into the genome of dominants Lactobacillus species.</title>
        <authorList>
            <person name="Das B."/>
            <person name="Mehta O."/>
            <person name="Ghosh T.S."/>
            <person name="Kothidar A."/>
            <person name="Gowtham M.R."/>
            <person name="Mitra R."/>
            <person name="Kshetrapal P."/>
            <person name="Wadhwa N."/>
            <person name="Thiruvengadam R."/>
            <person name="Nair G.B."/>
            <person name="Bhatnagar S."/>
            <person name="Pore S."/>
        </authorList>
    </citation>
    <scope>NUCLEOTIDE SEQUENCE [LARGE SCALE GENOMIC DNA]</scope>
    <source>
        <strain evidence="21 31">Indica2</strain>
    </source>
</reference>
<dbReference type="EMBL" id="JAVTXN010000006">
    <property type="protein sequence ID" value="MDT9608849.1"/>
    <property type="molecule type" value="Genomic_DNA"/>
</dbReference>
<feature type="domain" description="Poly A polymerase head" evidence="12">
    <location>
        <begin position="28"/>
        <end position="148"/>
    </location>
</feature>
<dbReference type="InterPro" id="IPR043519">
    <property type="entry name" value="NT_sf"/>
</dbReference>
<evidence type="ECO:0000256" key="7">
    <source>
        <dbReference type="ARBA" id="ARBA00022800"/>
    </source>
</evidence>
<evidence type="ECO:0000313" key="15">
    <source>
        <dbReference type="EMBL" id="HJF10035.1"/>
    </source>
</evidence>
<dbReference type="Proteomes" id="UP001434419">
    <property type="component" value="Unassembled WGS sequence"/>
</dbReference>
<evidence type="ECO:0000256" key="1">
    <source>
        <dbReference type="ARBA" id="ARBA00001946"/>
    </source>
</evidence>
<reference evidence="24 33" key="6">
    <citation type="submission" date="2020-01" db="EMBL/GenBank/DDBJ databases">
        <title>Complete and circular genome sequences of six lactobacillus isolates from horses.</title>
        <authorList>
            <person name="Hassan H.M."/>
        </authorList>
    </citation>
    <scope>NUCLEOTIDE SEQUENCE [LARGE SCALE GENOMIC DNA]</scope>
    <source>
        <strain evidence="24 33">1D</strain>
    </source>
</reference>
<dbReference type="Proteomes" id="UP000784793">
    <property type="component" value="Unassembled WGS sequence"/>
</dbReference>
<evidence type="ECO:0000313" key="30">
    <source>
        <dbReference type="Proteomes" id="UP000295195"/>
    </source>
</evidence>
<keyword evidence="6 11" id="KW-0547">Nucleotide-binding</keyword>
<evidence type="ECO:0000313" key="27">
    <source>
        <dbReference type="Proteomes" id="UP000067598"/>
    </source>
</evidence>
<reference evidence="17" key="8">
    <citation type="submission" date="2020-07" db="EMBL/GenBank/DDBJ databases">
        <title>Comparative genomics analyses of Lactobacillus crispatus isolated from different ecological niches.</title>
        <authorList>
            <person name="Mancino W."/>
            <person name="Mancabelli L."/>
            <person name="Lugli G.A."/>
            <person name="Milani C."/>
            <person name="Viappiani A."/>
            <person name="Anzalone R."/>
            <person name="Longhi G."/>
            <person name="Ventura M."/>
            <person name="Turroni F."/>
        </authorList>
    </citation>
    <scope>NUCLEOTIDE SEQUENCE</scope>
    <source>
        <strain evidence="17">LB65</strain>
    </source>
</reference>
<evidence type="ECO:0000259" key="13">
    <source>
        <dbReference type="Pfam" id="PF12627"/>
    </source>
</evidence>
<dbReference type="SUPFAM" id="SSF81301">
    <property type="entry name" value="Nucleotidyltransferase"/>
    <property type="match status" value="1"/>
</dbReference>
<dbReference type="EMBL" id="DYXB01000074">
    <property type="protein sequence ID" value="HJF10035.1"/>
    <property type="molecule type" value="Genomic_DNA"/>
</dbReference>
<dbReference type="NCBIfam" id="NF009814">
    <property type="entry name" value="PRK13299.1"/>
    <property type="match status" value="1"/>
</dbReference>
<dbReference type="PANTHER" id="PTHR46173:SF1">
    <property type="entry name" value="CCA TRNA NUCLEOTIDYLTRANSFERASE 1, MITOCHONDRIAL"/>
    <property type="match status" value="1"/>
</dbReference>
<evidence type="ECO:0000313" key="22">
    <source>
        <dbReference type="EMBL" id="PJZ16786.1"/>
    </source>
</evidence>
<dbReference type="InterPro" id="IPR032828">
    <property type="entry name" value="PolyA_RNA-bd"/>
</dbReference>
<comment type="catalytic activity">
    <reaction evidence="11">
        <text>a tRNA with a 3' CCA end + 2 CTP + ATP = a tRNA with a 3' CCACCA end + 3 diphosphate</text>
        <dbReference type="Rhea" id="RHEA:76235"/>
        <dbReference type="Rhea" id="RHEA-COMP:10468"/>
        <dbReference type="Rhea" id="RHEA-COMP:18655"/>
        <dbReference type="ChEBI" id="CHEBI:30616"/>
        <dbReference type="ChEBI" id="CHEBI:33019"/>
        <dbReference type="ChEBI" id="CHEBI:37563"/>
        <dbReference type="ChEBI" id="CHEBI:83071"/>
        <dbReference type="ChEBI" id="CHEBI:195187"/>
    </reaction>
</comment>
<dbReference type="Proteomes" id="UP000510660">
    <property type="component" value="Chromosome"/>
</dbReference>
<evidence type="ECO:0000313" key="18">
    <source>
        <dbReference type="EMBL" id="MDK6502996.1"/>
    </source>
</evidence>
<dbReference type="EMBL" id="MKXG01000115">
    <property type="protein sequence ID" value="PJZ16786.1"/>
    <property type="molecule type" value="Genomic_DNA"/>
</dbReference>
<comment type="catalytic activity">
    <reaction evidence="11">
        <text>a tRNA precursor + 2 CTP + ATP = a tRNA with a 3' CCA end + 3 diphosphate</text>
        <dbReference type="Rhea" id="RHEA:14433"/>
        <dbReference type="Rhea" id="RHEA-COMP:10465"/>
        <dbReference type="Rhea" id="RHEA-COMP:10468"/>
        <dbReference type="ChEBI" id="CHEBI:30616"/>
        <dbReference type="ChEBI" id="CHEBI:33019"/>
        <dbReference type="ChEBI" id="CHEBI:37563"/>
        <dbReference type="ChEBI" id="CHEBI:74896"/>
        <dbReference type="ChEBI" id="CHEBI:83071"/>
        <dbReference type="EC" id="2.7.7.72"/>
    </reaction>
</comment>
<evidence type="ECO:0000256" key="10">
    <source>
        <dbReference type="ARBA" id="ARBA00022884"/>
    </source>
</evidence>
<feature type="binding site" evidence="11">
    <location>
        <position position="166"/>
    </location>
    <ligand>
        <name>CTP</name>
        <dbReference type="ChEBI" id="CHEBI:37563"/>
    </ligand>
</feature>
<dbReference type="InterPro" id="IPR050264">
    <property type="entry name" value="Bact_CCA-adding_enz_type3_sf"/>
</dbReference>
<dbReference type="STRING" id="47770.GCA_001567095_01000"/>
<dbReference type="EMBL" id="JBETVU010000012">
    <property type="protein sequence ID" value="MES5149219.1"/>
    <property type="molecule type" value="Genomic_DNA"/>
</dbReference>
<reference evidence="26 30" key="3">
    <citation type="submission" date="2017-06" db="EMBL/GenBank/DDBJ databases">
        <authorList>
            <person name="Swanenburg J."/>
            <person name="Kort R."/>
        </authorList>
    </citation>
    <scope>NUCLEOTIDE SEQUENCE [LARGE SCALE GENOMIC DNA]</scope>
    <source>
        <strain evidence="26 30">RL05</strain>
    </source>
</reference>
<evidence type="ECO:0000256" key="11">
    <source>
        <dbReference type="HAMAP-Rule" id="MF_01263"/>
    </source>
</evidence>
<dbReference type="EMBL" id="JASOGN010000027">
    <property type="protein sequence ID" value="MDK6502996.1"/>
    <property type="molecule type" value="Genomic_DNA"/>
</dbReference>
<feature type="binding site" evidence="11">
    <location>
        <position position="33"/>
    </location>
    <ligand>
        <name>CTP</name>
        <dbReference type="ChEBI" id="CHEBI:37563"/>
    </ligand>
</feature>
<dbReference type="RefSeq" id="WP_005720213.1">
    <property type="nucleotide sequence ID" value="NZ_AP025162.1"/>
</dbReference>
<keyword evidence="2 11" id="KW-0808">Transferase</keyword>
<dbReference type="EMBL" id="CP047415">
    <property type="protein sequence ID" value="QLL74045.1"/>
    <property type="molecule type" value="Genomic_DNA"/>
</dbReference>
<dbReference type="Proteomes" id="UP000464915">
    <property type="component" value="Chromosome"/>
</dbReference>
<reference evidence="22 28" key="2">
    <citation type="submission" date="2016-10" db="EMBL/GenBank/DDBJ databases">
        <title>WGS of isloates from the oral cavity of healthy individuals.</title>
        <authorList>
            <person name="Sharma S."/>
            <person name="Pal V.K."/>
            <person name="Patil P.B."/>
            <person name="Korpole S."/>
            <person name="Grover V."/>
        </authorList>
    </citation>
    <scope>NUCLEOTIDE SEQUENCE [LARGE SCALE GENOMIC DNA]</scope>
    <source>
        <strain evidence="22 28">DISK12</strain>
    </source>
</reference>
<evidence type="ECO:0000313" key="20">
    <source>
        <dbReference type="EMBL" id="MES5149219.1"/>
    </source>
</evidence>
<feature type="binding site" evidence="11">
    <location>
        <position position="169"/>
    </location>
    <ligand>
        <name>CTP</name>
        <dbReference type="ChEBI" id="CHEBI:37563"/>
    </ligand>
</feature>
<feature type="binding site" evidence="11">
    <location>
        <position position="166"/>
    </location>
    <ligand>
        <name>ATP</name>
        <dbReference type="ChEBI" id="CHEBI:30616"/>
    </ligand>
</feature>
<dbReference type="Proteomes" id="UP001253287">
    <property type="component" value="Unassembled WGS sequence"/>
</dbReference>
<evidence type="ECO:0000313" key="17">
    <source>
        <dbReference type="EMBL" id="MBI1708022.1"/>
    </source>
</evidence>
<keyword evidence="4 11" id="KW-0548">Nucleotidyltransferase</keyword>
<dbReference type="GeneID" id="69823448"/>
<reference evidence="25 29" key="4">
    <citation type="submission" date="2019-01" db="EMBL/GenBank/DDBJ databases">
        <title>The genome sequence of Lactobacillus crispatus L49.</title>
        <authorList>
            <person name="Zhong J."/>
            <person name="Zhang J."/>
        </authorList>
    </citation>
    <scope>NUCLEOTIDE SEQUENCE [LARGE SCALE GENOMIC DNA]</scope>
    <source>
        <strain evidence="25 29">L49</strain>
    </source>
</reference>
<evidence type="ECO:0000259" key="12">
    <source>
        <dbReference type="Pfam" id="PF01743"/>
    </source>
</evidence>
<feature type="binding site" evidence="11">
    <location>
        <position position="160"/>
    </location>
    <ligand>
        <name>CTP</name>
        <dbReference type="ChEBI" id="CHEBI:37563"/>
    </ligand>
</feature>
<feature type="domain" description="CCA-adding enzyme C-terminal" evidence="14">
    <location>
        <begin position="250"/>
        <end position="394"/>
    </location>
</feature>
<evidence type="ECO:0000313" key="24">
    <source>
        <dbReference type="EMBL" id="QLL74045.1"/>
    </source>
</evidence>
<dbReference type="SUPFAM" id="SSF81891">
    <property type="entry name" value="Poly A polymerase C-terminal region-like"/>
    <property type="match status" value="1"/>
</dbReference>
<dbReference type="OMA" id="WKNSNAM"/>
<dbReference type="GO" id="GO:0004810">
    <property type="term" value="F:CCA tRNA nucleotidyltransferase activity"/>
    <property type="evidence" value="ECO:0007669"/>
    <property type="project" value="UniProtKB-UniRule"/>
</dbReference>
<dbReference type="PATRIC" id="fig|47770.28.peg.1022"/>
<dbReference type="Gene3D" id="1.10.246.80">
    <property type="match status" value="1"/>
</dbReference>
<dbReference type="Gene3D" id="1.20.58.560">
    <property type="match status" value="1"/>
</dbReference>
<dbReference type="Proteomes" id="UP000231914">
    <property type="component" value="Unassembled WGS sequence"/>
</dbReference>
<dbReference type="Proteomes" id="UP001194414">
    <property type="component" value="Unassembled WGS sequence"/>
</dbReference>
<dbReference type="EC" id="2.7.7.72" evidence="11"/>
<dbReference type="EMBL" id="CP047142">
    <property type="protein sequence ID" value="QHQ68084.1"/>
    <property type="molecule type" value="Genomic_DNA"/>
</dbReference>
<comment type="similarity">
    <text evidence="11">Belongs to the tRNA nucleotidyltransferase/poly(A) polymerase family. Bacterial CCA-adding enzyme type 3 subfamily.</text>
</comment>
<accession>A0A109DQL8</accession>
<evidence type="ECO:0000256" key="4">
    <source>
        <dbReference type="ARBA" id="ARBA00022695"/>
    </source>
</evidence>
<evidence type="ECO:0000313" key="16">
    <source>
        <dbReference type="EMBL" id="KWU04883.1"/>
    </source>
</evidence>
<feature type="binding site" evidence="11">
    <location>
        <position position="48"/>
    </location>
    <ligand>
        <name>Mg(2+)</name>
        <dbReference type="ChEBI" id="CHEBI:18420"/>
    </ligand>
</feature>
<keyword evidence="34" id="KW-1185">Reference proteome</keyword>
<evidence type="ECO:0000313" key="31">
    <source>
        <dbReference type="Proteomes" id="UP000460132"/>
    </source>
</evidence>
<feature type="binding site" evidence="11">
    <location>
        <position position="160"/>
    </location>
    <ligand>
        <name>ATP</name>
        <dbReference type="ChEBI" id="CHEBI:30616"/>
    </ligand>
</feature>
<dbReference type="GO" id="GO:0000287">
    <property type="term" value="F:magnesium ion binding"/>
    <property type="evidence" value="ECO:0007669"/>
    <property type="project" value="UniProtKB-UniRule"/>
</dbReference>
<dbReference type="Proteomes" id="UP001230300">
    <property type="component" value="Unassembled WGS sequence"/>
</dbReference>
<evidence type="ECO:0000313" key="23">
    <source>
        <dbReference type="EMBL" id="QHQ68084.1"/>
    </source>
</evidence>
<keyword evidence="5 11" id="KW-0479">Metal-binding</keyword>
<dbReference type="PANTHER" id="PTHR46173">
    <property type="entry name" value="CCA TRNA NUCLEOTIDYLTRANSFERASE 1, MITOCHONDRIAL"/>
    <property type="match status" value="1"/>
</dbReference>
<reference evidence="16 27" key="1">
    <citation type="journal article" date="2016" name="Microbiology (Mosc.)">
        <title>Comparison of Lactobacillus crispatus isolates from Lactobacillus-dominated vaginal microbiomes with isolates from microbiomes containing bacterial vaginosis-associated bacteria.</title>
        <authorList>
            <person name="Abdelmaksoud A.A."/>
            <person name="Koparde V.N."/>
            <person name="Sheth N.U."/>
            <person name="Serrano M.G."/>
            <person name="Glascock A.L."/>
            <person name="Fettweis J.M."/>
            <person name="Strauss Iii J.F."/>
            <person name="Buck G.A."/>
            <person name="Jefferson K.K."/>
        </authorList>
    </citation>
    <scope>NUCLEOTIDE SEQUENCE [LARGE SCALE GENOMIC DNA]</scope>
    <source>
        <strain evidence="16 27">VMC3</strain>
    </source>
</reference>
<feature type="binding site" evidence="11">
    <location>
        <position position="163"/>
    </location>
    <ligand>
        <name>CTP</name>
        <dbReference type="ChEBI" id="CHEBI:37563"/>
    </ligand>
</feature>
<comment type="subunit">
    <text evidence="11">Homodimer.</text>
</comment>
<reference evidence="18" key="11">
    <citation type="submission" date="2023-05" db="EMBL/GenBank/DDBJ databases">
        <title>Cataloging the Phylogenetic Diversity of Human Bladder Bacteria.</title>
        <authorList>
            <person name="Du J."/>
        </authorList>
    </citation>
    <scope>NUCLEOTIDE SEQUENCE</scope>
    <source>
        <strain evidence="18">UMB9226</strain>
    </source>
</reference>
<evidence type="ECO:0000256" key="5">
    <source>
        <dbReference type="ARBA" id="ARBA00022723"/>
    </source>
</evidence>
<dbReference type="EMBL" id="NKLP01000106">
    <property type="protein sequence ID" value="TDN31480.1"/>
    <property type="molecule type" value="Genomic_DNA"/>
</dbReference>
<dbReference type="Pfam" id="PF12627">
    <property type="entry name" value="PolyA_pol_RNAbd"/>
    <property type="match status" value="1"/>
</dbReference>
<reference evidence="15" key="10">
    <citation type="submission" date="2021-09" db="EMBL/GenBank/DDBJ databases">
        <authorList>
            <person name="Gilroy R."/>
        </authorList>
    </citation>
    <scope>NUCLEOTIDE SEQUENCE</scope>
    <source>
        <strain evidence="15">CHK194-22301</strain>
    </source>
</reference>
<dbReference type="Proteomes" id="UP000067598">
    <property type="component" value="Unassembled WGS sequence"/>
</dbReference>
<evidence type="ECO:0000313" key="19">
    <source>
        <dbReference type="EMBL" id="MDT9608849.1"/>
    </source>
</evidence>
<evidence type="ECO:0000256" key="3">
    <source>
        <dbReference type="ARBA" id="ARBA00022694"/>
    </source>
</evidence>
<gene>
    <name evidence="11" type="primary">cca</name>
    <name evidence="20" type="ORF">ABVC42_04660</name>
    <name evidence="16" type="ORF">AEL95_00450</name>
    <name evidence="22" type="ORF">BHU41_08340</name>
    <name evidence="26" type="ORF">CEE75_05885</name>
    <name evidence="25" type="ORF">ERD32_07140</name>
    <name evidence="23" type="ORF">GSR61_05690</name>
    <name evidence="21" type="ORF">GTK63_10220</name>
    <name evidence="24" type="ORF">GTO85_06580</name>
    <name evidence="17" type="ORF">HYQ56_1002</name>
    <name evidence="15" type="ORF">K8V23_04475</name>
    <name evidence="18" type="ORF">QP235_07270</name>
    <name evidence="19" type="ORF">RON39_01705</name>
</gene>
<proteinExistence type="inferred from homology"/>
<dbReference type="EMBL" id="SCLX01000038">
    <property type="protein sequence ID" value="RXF57442.1"/>
    <property type="molecule type" value="Genomic_DNA"/>
</dbReference>
<evidence type="ECO:0000313" key="28">
    <source>
        <dbReference type="Proteomes" id="UP000231914"/>
    </source>
</evidence>
<comment type="cofactor">
    <cofactor evidence="1 11">
        <name>Mg(2+)</name>
        <dbReference type="ChEBI" id="CHEBI:18420"/>
    </cofactor>
</comment>
<dbReference type="GO" id="GO:0001680">
    <property type="term" value="P:tRNA 3'-terminal CCA addition"/>
    <property type="evidence" value="ECO:0007669"/>
    <property type="project" value="UniProtKB-UniRule"/>
</dbReference>
<reference evidence="20" key="13">
    <citation type="submission" date="2024-06" db="EMBL/GenBank/DDBJ databases">
        <title>Vaginal Lactobacillus fatty acid response mechanisms reveal a metabolite-targeted strategy for bacterial vaginosis treatment.</title>
        <authorList>
            <person name="Zhu M."/>
            <person name="Blainey P.C."/>
            <person name="Bloom S.M."/>
            <person name="Kwon D.S."/>
        </authorList>
    </citation>
    <scope>NUCLEOTIDE SEQUENCE</scope>
    <source>
        <strain evidence="20">194_F1_1</strain>
    </source>
</reference>
<feature type="binding site" evidence="11">
    <location>
        <position position="36"/>
    </location>
    <ligand>
        <name>CTP</name>
        <dbReference type="ChEBI" id="CHEBI:37563"/>
    </ligand>
</feature>